<dbReference type="RefSeq" id="WP_085791747.1">
    <property type="nucleotide sequence ID" value="NZ_FWFK01000003.1"/>
</dbReference>
<dbReference type="InterPro" id="IPR054271">
    <property type="entry name" value="DUF7002"/>
</dbReference>
<dbReference type="OrthoDB" id="154268at2"/>
<proteinExistence type="predicted"/>
<evidence type="ECO:0000313" key="1">
    <source>
        <dbReference type="EMBL" id="SLN42214.1"/>
    </source>
</evidence>
<dbReference type="AlphaFoldDB" id="A0A1X6Z6S1"/>
<dbReference type="Pfam" id="PF22531">
    <property type="entry name" value="DUF7002"/>
    <property type="match status" value="1"/>
</dbReference>
<protein>
    <submittedName>
        <fullName evidence="1">Uncharacterized protein</fullName>
    </submittedName>
</protein>
<sequence length="208" mass="22499">MIEPALLRHLGPRLAHVTAQANVPGIVRHGLLPAATLARACGVDPRDIILRSERRALRGPAHAATLNHQLPILHGRAAADRIVDGHDAASWAELLDARVFFWPERAMRAFGRSLARDLDALVLWFDTARLLAAAPDRFALSPINSGNFRQGGAHARRGAWLFVPVVSGLDAFRVNRQRHGAGRGRDAVREVSLCGALAPEAVAAARIE</sequence>
<dbReference type="EMBL" id="FWFK01000003">
    <property type="protein sequence ID" value="SLN42214.1"/>
    <property type="molecule type" value="Genomic_DNA"/>
</dbReference>
<accession>A0A1X6Z6S1</accession>
<reference evidence="1 2" key="1">
    <citation type="submission" date="2017-03" db="EMBL/GenBank/DDBJ databases">
        <authorList>
            <person name="Afonso C.L."/>
            <person name="Miller P.J."/>
            <person name="Scott M.A."/>
            <person name="Spackman E."/>
            <person name="Goraichik I."/>
            <person name="Dimitrov K.M."/>
            <person name="Suarez D.L."/>
            <person name="Swayne D.E."/>
        </authorList>
    </citation>
    <scope>NUCLEOTIDE SEQUENCE [LARGE SCALE GENOMIC DNA]</scope>
    <source>
        <strain evidence="1 2">CECT 8625</strain>
    </source>
</reference>
<keyword evidence="2" id="KW-1185">Reference proteome</keyword>
<evidence type="ECO:0000313" key="2">
    <source>
        <dbReference type="Proteomes" id="UP000193570"/>
    </source>
</evidence>
<organism evidence="1 2">
    <name type="scientific">Roseivivax jejudonensis</name>
    <dbReference type="NCBI Taxonomy" id="1529041"/>
    <lineage>
        <taxon>Bacteria</taxon>
        <taxon>Pseudomonadati</taxon>
        <taxon>Pseudomonadota</taxon>
        <taxon>Alphaproteobacteria</taxon>
        <taxon>Rhodobacterales</taxon>
        <taxon>Roseobacteraceae</taxon>
        <taxon>Roseivivax</taxon>
    </lineage>
</organism>
<dbReference type="Proteomes" id="UP000193570">
    <property type="component" value="Unassembled WGS sequence"/>
</dbReference>
<gene>
    <name evidence="1" type="ORF">ROJ8625_02047</name>
</gene>
<name>A0A1X6Z6S1_9RHOB</name>